<dbReference type="Pfam" id="PF03106">
    <property type="entry name" value="WRKY"/>
    <property type="match status" value="2"/>
</dbReference>
<comment type="subcellular location">
    <subcellularLocation>
        <location evidence="1">Nucleus</location>
    </subcellularLocation>
</comment>
<dbReference type="PROSITE" id="PS50811">
    <property type="entry name" value="WRKY"/>
    <property type="match status" value="2"/>
</dbReference>
<feature type="region of interest" description="Disordered" evidence="7">
    <location>
        <begin position="312"/>
        <end position="331"/>
    </location>
</feature>
<feature type="domain" description="WRKY" evidence="8">
    <location>
        <begin position="353"/>
        <end position="418"/>
    </location>
</feature>
<evidence type="ECO:0000256" key="5">
    <source>
        <dbReference type="ARBA" id="ARBA00023163"/>
    </source>
</evidence>
<evidence type="ECO:0000313" key="9">
    <source>
        <dbReference type="EMBL" id="QRX38916.1"/>
    </source>
</evidence>
<dbReference type="InterPro" id="IPR044810">
    <property type="entry name" value="WRKY_plant"/>
</dbReference>
<evidence type="ECO:0000256" key="2">
    <source>
        <dbReference type="ARBA" id="ARBA00022737"/>
    </source>
</evidence>
<dbReference type="SUPFAM" id="SSF118290">
    <property type="entry name" value="WRKY DNA-binding domain"/>
    <property type="match status" value="2"/>
</dbReference>
<accession>A0A894T8I8</accession>
<organism evidence="9">
    <name type="scientific">Lilium regale</name>
    <name type="common">Regal lily</name>
    <dbReference type="NCBI Taxonomy" id="82328"/>
    <lineage>
        <taxon>Eukaryota</taxon>
        <taxon>Viridiplantae</taxon>
        <taxon>Streptophyta</taxon>
        <taxon>Embryophyta</taxon>
        <taxon>Tracheophyta</taxon>
        <taxon>Spermatophyta</taxon>
        <taxon>Magnoliopsida</taxon>
        <taxon>Liliopsida</taxon>
        <taxon>Liliales</taxon>
        <taxon>Liliaceae</taxon>
        <taxon>Lilium</taxon>
    </lineage>
</organism>
<evidence type="ECO:0000256" key="3">
    <source>
        <dbReference type="ARBA" id="ARBA00023015"/>
    </source>
</evidence>
<dbReference type="InterPro" id="IPR003657">
    <property type="entry name" value="WRKY_dom"/>
</dbReference>
<reference evidence="9" key="1">
    <citation type="journal article" date="2021" name="Phytopathology">
        <title>WRKY transcription factors actively respond to Fusarium oxysporum in Lilium regale Wilson.</title>
        <authorList>
            <person name="Li S."/>
            <person name="Liu G."/>
            <person name="Pu L."/>
            <person name="Liu X."/>
            <person name="Wang Z."/>
            <person name="Zhao Q."/>
            <person name="Chen H."/>
            <person name="Ge F."/>
            <person name="Liu D."/>
        </authorList>
    </citation>
    <scope>NUCLEOTIDE SEQUENCE</scope>
    <source>
        <tissue evidence="9">Roots</tissue>
    </source>
</reference>
<dbReference type="AlphaFoldDB" id="A0A894T8I8"/>
<feature type="compositionally biased region" description="Basic and acidic residues" evidence="7">
    <location>
        <begin position="312"/>
        <end position="328"/>
    </location>
</feature>
<evidence type="ECO:0000256" key="4">
    <source>
        <dbReference type="ARBA" id="ARBA00023125"/>
    </source>
</evidence>
<keyword evidence="3" id="KW-0805">Transcription regulation</keyword>
<dbReference type="PANTHER" id="PTHR31221">
    <property type="entry name" value="WRKY TRANSCRIPTION FACTOR PROTEIN 1-RELATED"/>
    <property type="match status" value="1"/>
</dbReference>
<evidence type="ECO:0000256" key="1">
    <source>
        <dbReference type="ARBA" id="ARBA00004123"/>
    </source>
</evidence>
<keyword evidence="5" id="KW-0804">Transcription</keyword>
<keyword evidence="4" id="KW-0238">DNA-binding</keyword>
<dbReference type="InterPro" id="IPR036576">
    <property type="entry name" value="WRKY_dom_sf"/>
</dbReference>
<evidence type="ECO:0000259" key="8">
    <source>
        <dbReference type="PROSITE" id="PS50811"/>
    </source>
</evidence>
<dbReference type="EMBL" id="MW125564">
    <property type="protein sequence ID" value="QRX38916.1"/>
    <property type="molecule type" value="mRNA"/>
</dbReference>
<proteinExistence type="evidence at transcript level"/>
<feature type="compositionally biased region" description="Polar residues" evidence="7">
    <location>
        <begin position="421"/>
        <end position="451"/>
    </location>
</feature>
<name>A0A894T8I8_LILRE</name>
<evidence type="ECO:0000256" key="6">
    <source>
        <dbReference type="ARBA" id="ARBA00023242"/>
    </source>
</evidence>
<keyword evidence="2" id="KW-0677">Repeat</keyword>
<keyword evidence="6" id="KW-0539">Nucleus</keyword>
<feature type="compositionally biased region" description="Polar residues" evidence="7">
    <location>
        <begin position="269"/>
        <end position="284"/>
    </location>
</feature>
<evidence type="ECO:0000256" key="7">
    <source>
        <dbReference type="SAM" id="MobiDB-lite"/>
    </source>
</evidence>
<feature type="region of interest" description="Disordered" evidence="7">
    <location>
        <begin position="411"/>
        <end position="503"/>
    </location>
</feature>
<dbReference type="PANTHER" id="PTHR31221:SF193">
    <property type="entry name" value="WRKY TRANSCRIPTION FACTOR PROTEIN 1-RELATED"/>
    <property type="match status" value="1"/>
</dbReference>
<gene>
    <name evidence="9" type="primary">WRKY19</name>
</gene>
<protein>
    <submittedName>
        <fullName evidence="9">Transcription factor WRKY19</fullName>
    </submittedName>
</protein>
<feature type="region of interest" description="Disordered" evidence="7">
    <location>
        <begin position="1"/>
        <end position="61"/>
    </location>
</feature>
<dbReference type="GO" id="GO:0003700">
    <property type="term" value="F:DNA-binding transcription factor activity"/>
    <property type="evidence" value="ECO:0007669"/>
    <property type="project" value="InterPro"/>
</dbReference>
<feature type="domain" description="WRKY" evidence="8">
    <location>
        <begin position="188"/>
        <end position="246"/>
    </location>
</feature>
<dbReference type="GO" id="GO:0043565">
    <property type="term" value="F:sequence-specific DNA binding"/>
    <property type="evidence" value="ECO:0007669"/>
    <property type="project" value="InterPro"/>
</dbReference>
<feature type="region of interest" description="Disordered" evidence="7">
    <location>
        <begin position="235"/>
        <end position="292"/>
    </location>
</feature>
<dbReference type="FunFam" id="2.20.25.80:FF:000006">
    <property type="entry name" value="WRKY transcription factor"/>
    <property type="match status" value="2"/>
</dbReference>
<dbReference type="Gene3D" id="2.20.25.80">
    <property type="entry name" value="WRKY domain"/>
    <property type="match status" value="2"/>
</dbReference>
<sequence>MAAEAPSSDAPKPDSADTADAPSPLVATSPKLETPSPPPDPAPSADTDTAPPQPEALAAPVSSAGSFSQLLAGAMAPPVIAVPMVAVPCFIAPASMLESPTFTGQFAISHQAVLATVTAQAQMQLQAAQPSSSELRQSVLQSTISPVPLQQMPPPGYGVSVCTPRAEQTLSSDREPHSARSALKINHDDGYNWRKYGQKQVKSGVNSRSYYKCTSADCSAKKKVEQCPDGRVTEVSYRGQHSHDPPQQTRYSRERVVRSTGVLGENESSELPSIESNESGTSTTKMEHKSGNEITEQQLFCSSDCEGDAAMKTEEDLGDEPDPKRRLSESTMHYSSPVIKTFREPRVVVQSASDVGRVSDGYRWRKYGQKTVKGNPNPRSYYRCTYNGCPVRKHVERASDDEKSILISYEGKHNHDLPGPKNNSDPPTSPLISSAMTVTSGEQIHSSQSLPEQKPLELGGEKAPESALVVVSIGHNSSTGEDRECLNPPLLNENSAAVPVENA</sequence>
<dbReference type="SMART" id="SM00774">
    <property type="entry name" value="WRKY"/>
    <property type="match status" value="2"/>
</dbReference>
<dbReference type="GO" id="GO:0005634">
    <property type="term" value="C:nucleus"/>
    <property type="evidence" value="ECO:0007669"/>
    <property type="project" value="UniProtKB-SubCell"/>
</dbReference>